<keyword evidence="4" id="KW-0808">Transferase</keyword>
<keyword evidence="6" id="KW-0677">Repeat</keyword>
<dbReference type="GO" id="GO:0036435">
    <property type="term" value="F:K48-linked polyubiquitin modification-dependent protein binding"/>
    <property type="evidence" value="ECO:0007669"/>
    <property type="project" value="TreeGrafter"/>
</dbReference>
<dbReference type="OrthoDB" id="9978677at2759"/>
<dbReference type="PROSITE" id="PS50030">
    <property type="entry name" value="UBA"/>
    <property type="match status" value="1"/>
</dbReference>
<dbReference type="FunFam" id="1.20.58.2190:FF:000004">
    <property type="entry name" value="E3 ubiquitin-protein ligase RNF31"/>
    <property type="match status" value="1"/>
</dbReference>
<dbReference type="EC" id="2.3.2.31" evidence="3"/>
<organism evidence="16 17">
    <name type="scientific">Balaenoptera physalus</name>
    <name type="common">Fin whale</name>
    <name type="synonym">Balaena physalus</name>
    <dbReference type="NCBI Taxonomy" id="9770"/>
    <lineage>
        <taxon>Eukaryota</taxon>
        <taxon>Metazoa</taxon>
        <taxon>Chordata</taxon>
        <taxon>Craniata</taxon>
        <taxon>Vertebrata</taxon>
        <taxon>Euteleostomi</taxon>
        <taxon>Mammalia</taxon>
        <taxon>Eutheria</taxon>
        <taxon>Laurasiatheria</taxon>
        <taxon>Artiodactyla</taxon>
        <taxon>Whippomorpha</taxon>
        <taxon>Cetacea</taxon>
        <taxon>Mysticeti</taxon>
        <taxon>Balaenopteridae</taxon>
        <taxon>Balaenoptera</taxon>
    </lineage>
</organism>
<dbReference type="InterPro" id="IPR036339">
    <property type="entry name" value="PUB-like_dom_sf"/>
</dbReference>
<dbReference type="InterPro" id="IPR047542">
    <property type="entry name" value="Rcat_RBR_RNF31-like"/>
</dbReference>
<dbReference type="PANTHER" id="PTHR16004:SF5">
    <property type="entry name" value="E3 UBIQUITIN-PROTEIN LIGASE RNF31"/>
    <property type="match status" value="1"/>
</dbReference>
<dbReference type="Pfam" id="PF18486">
    <property type="entry name" value="PUB_1"/>
    <property type="match status" value="1"/>
</dbReference>
<evidence type="ECO:0000313" key="16">
    <source>
        <dbReference type="EMBL" id="KAB0390512.1"/>
    </source>
</evidence>
<dbReference type="CDD" id="cd20351">
    <property type="entry name" value="Rcat_RBR_HOIP"/>
    <property type="match status" value="1"/>
</dbReference>
<dbReference type="SMART" id="SM00547">
    <property type="entry name" value="ZnF_RBZ"/>
    <property type="match status" value="3"/>
</dbReference>
<evidence type="ECO:0000256" key="1">
    <source>
        <dbReference type="ARBA" id="ARBA00001798"/>
    </source>
</evidence>
<keyword evidence="5" id="KW-0479">Metal-binding</keyword>
<feature type="compositionally biased region" description="Low complexity" evidence="11">
    <location>
        <begin position="279"/>
        <end position="289"/>
    </location>
</feature>
<dbReference type="InterPro" id="IPR047541">
    <property type="entry name" value="RNF31_RBR_mRING-HC-like"/>
</dbReference>
<dbReference type="InterPro" id="IPR044066">
    <property type="entry name" value="TRIAD_supradom"/>
</dbReference>
<evidence type="ECO:0000259" key="14">
    <source>
        <dbReference type="PROSITE" id="PS50199"/>
    </source>
</evidence>
<proteinExistence type="inferred from homology"/>
<sequence length="1100" mass="123136">MPGEEERAFLAAREELASALRRDSGQAFSLEQLRQLLVTSLPPAARYLQLDAARLVRCNAHGEPRNYLNTLSTALNILEKYGRNLLSPQRPRYWRGVKFNNPVFRSTVDAVQGGRDVLRLYGYTEEQPDGLSFPEGQKEPDEQQVATVTLEVLLLRTELSLLLQNTHPEPQTLEQLLKDKVEDDILQLSEFAPLLREIAPDPLTTPSAPASIPGPCFLCGSAPGTLHCSACKQALCPTCDRLFHGHPDRAHHLRQTLPGVPQATHLTSSLPASAPPQPQSTSLLALGDSSLSSPDPASARLPWHCSACAMLNEPWAVLCVACDRPRGCKGLGLGIEGPQGAGGLEPELARGHWACQSCTFENEAAAVLCAVCERPRLAQPPSLVVDSQDAGVCLQPLQVTCSWPSQLFICTCYHRPFSTSSSPIFLQFPSIFPLAFYISILSLNQPSEDTLLSSAQTPVWYCIHCTFCNSGPGWVCAMCNRTSSPIPIQRTPRPLASSLEERLPEPGPPRRLSAPLASSCGDLEKQRQDKMREEGLQLVLKIREARNAWLDRHGNLDEAVEECVRARRRKVQELRSLGFEPEEGSLQALFQHGGDVARALTELQRQRLEPFHQRLWDSGPEPTPSWDGPDKQSLVRRLLAVHALPSWGRAELALALLQETPRNYELGDVVEAVRQSQDRAFLRRLLAQECAVCSWALPRNRMQALTSCECTICPDCFRQHFTIALKEKHITDMVCPACGRPDLTDDAQLLSYFSTLDIQLRESLEPDAYALFHKKLTEGVLMRDPKFLWCAQCSFGFIYEREQLEATCPQCHQTFCVRCKRQWEEQHRGRSCEDFQNWKRTNDPEYQAQGLAMYLQENGIDCPKCKFSYALARGGCMHFHCTQCRHQFCSGCYNAFYAKNTLQCLISPTPTPLTQGFLRGQDPNSLQLPLSHLGFRQKCPDPNCRVKKSLHGHHPRDCLFYLRDWTALRLQKLLQDNNVMFNTEPPAGARAVPGGGCRVMEQKEVPDGFRDEACGKETPAGYAGLCQAHYKEYLVSLINAHSLDPATLYEVEELETAAERYLHVRPQPLPGEDAATYHARLLQKLIEEVPLGQSIPRRRK</sequence>
<dbReference type="InterPro" id="IPR036443">
    <property type="entry name" value="Znf_RanBP2_sf"/>
</dbReference>
<dbReference type="PROSITE" id="PS50199">
    <property type="entry name" value="ZF_RANBP2_2"/>
    <property type="match status" value="2"/>
</dbReference>
<evidence type="ECO:0000256" key="9">
    <source>
        <dbReference type="ARBA" id="ARBA00022833"/>
    </source>
</evidence>
<dbReference type="InterPro" id="IPR032065">
    <property type="entry name" value="RNF31-UBA"/>
</dbReference>
<evidence type="ECO:0000256" key="3">
    <source>
        <dbReference type="ARBA" id="ARBA00012251"/>
    </source>
</evidence>
<protein>
    <recommendedName>
        <fullName evidence="3">RBR-type E3 ubiquitin transferase</fullName>
        <ecNumber evidence="3">2.3.2.31</ecNumber>
    </recommendedName>
</protein>
<evidence type="ECO:0000256" key="2">
    <source>
        <dbReference type="ARBA" id="ARBA00008278"/>
    </source>
</evidence>
<comment type="caution">
    <text evidence="16">The sequence shown here is derived from an EMBL/GenBank/DDBJ whole genome shotgun (WGS) entry which is preliminary data.</text>
</comment>
<dbReference type="GO" id="GO:0070530">
    <property type="term" value="F:K63-linked polyubiquitin modification-dependent protein binding"/>
    <property type="evidence" value="ECO:0007669"/>
    <property type="project" value="TreeGrafter"/>
</dbReference>
<dbReference type="PROSITE" id="PS01358">
    <property type="entry name" value="ZF_RANBP2_1"/>
    <property type="match status" value="3"/>
</dbReference>
<dbReference type="InterPro" id="IPR002867">
    <property type="entry name" value="IBR_dom"/>
</dbReference>
<dbReference type="Gene3D" id="4.10.1060.10">
    <property type="entry name" value="Zinc finger, RanBP2-type"/>
    <property type="match status" value="1"/>
</dbReference>
<evidence type="ECO:0000256" key="8">
    <source>
        <dbReference type="ARBA" id="ARBA00022786"/>
    </source>
</evidence>
<feature type="domain" description="RanBP2-type" evidence="14">
    <location>
        <begin position="349"/>
        <end position="378"/>
    </location>
</feature>
<dbReference type="SUPFAM" id="SSF90209">
    <property type="entry name" value="Ran binding protein zinc finger-like"/>
    <property type="match status" value="1"/>
</dbReference>
<keyword evidence="8" id="KW-0833">Ubl conjugation pathway</keyword>
<dbReference type="GO" id="GO:1990450">
    <property type="term" value="F:linear polyubiquitin binding"/>
    <property type="evidence" value="ECO:0007669"/>
    <property type="project" value="TreeGrafter"/>
</dbReference>
<dbReference type="Pfam" id="PF16678">
    <property type="entry name" value="UBA_HOIP"/>
    <property type="match status" value="1"/>
</dbReference>
<dbReference type="GO" id="GO:0008270">
    <property type="term" value="F:zinc ion binding"/>
    <property type="evidence" value="ECO:0007669"/>
    <property type="project" value="UniProtKB-KW"/>
</dbReference>
<comment type="similarity">
    <text evidence="2">Belongs to the RBR family.</text>
</comment>
<gene>
    <name evidence="16" type="ORF">E2I00_017494</name>
</gene>
<feature type="region of interest" description="Disordered" evidence="11">
    <location>
        <begin position="499"/>
        <end position="527"/>
    </location>
</feature>
<dbReference type="InterPro" id="IPR047543">
    <property type="entry name" value="Bbox1_RNF31-like"/>
</dbReference>
<dbReference type="Pfam" id="PF09409">
    <property type="entry name" value="PUB"/>
    <property type="match status" value="1"/>
</dbReference>
<dbReference type="SUPFAM" id="SSF57850">
    <property type="entry name" value="RING/U-box"/>
    <property type="match status" value="3"/>
</dbReference>
<dbReference type="InterPro" id="IPR026254">
    <property type="entry name" value="RNF31-like"/>
</dbReference>
<dbReference type="Gene3D" id="1.20.58.2190">
    <property type="match status" value="1"/>
</dbReference>
<evidence type="ECO:0000256" key="10">
    <source>
        <dbReference type="PROSITE-ProRule" id="PRU00322"/>
    </source>
</evidence>
<dbReference type="PANTHER" id="PTHR16004">
    <property type="entry name" value="RING FINGER PROTEIN 31-RELATED"/>
    <property type="match status" value="1"/>
</dbReference>
<dbReference type="GO" id="GO:0071797">
    <property type="term" value="C:LUBAC complex"/>
    <property type="evidence" value="ECO:0007669"/>
    <property type="project" value="InterPro"/>
</dbReference>
<dbReference type="InterPro" id="IPR013083">
    <property type="entry name" value="Znf_RING/FYVE/PHD"/>
</dbReference>
<evidence type="ECO:0000259" key="13">
    <source>
        <dbReference type="PROSITE" id="PS50119"/>
    </source>
</evidence>
<evidence type="ECO:0000256" key="5">
    <source>
        <dbReference type="ARBA" id="ARBA00022723"/>
    </source>
</evidence>
<dbReference type="InterPro" id="IPR041031">
    <property type="entry name" value="RNF31_C"/>
</dbReference>
<dbReference type="CDD" id="cd19815">
    <property type="entry name" value="Bbox1_HOIP"/>
    <property type="match status" value="1"/>
</dbReference>
<dbReference type="SMART" id="SM00647">
    <property type="entry name" value="IBR"/>
    <property type="match status" value="2"/>
</dbReference>
<dbReference type="PROSITE" id="PS00518">
    <property type="entry name" value="ZF_RING_1"/>
    <property type="match status" value="1"/>
</dbReference>
<evidence type="ECO:0000259" key="12">
    <source>
        <dbReference type="PROSITE" id="PS50030"/>
    </source>
</evidence>
<dbReference type="InterPro" id="IPR000315">
    <property type="entry name" value="Znf_B-box"/>
</dbReference>
<keyword evidence="7 10" id="KW-0863">Zinc-finger</keyword>
<dbReference type="GO" id="GO:0097039">
    <property type="term" value="P:protein linear polyubiquitination"/>
    <property type="evidence" value="ECO:0007669"/>
    <property type="project" value="TreeGrafter"/>
</dbReference>
<dbReference type="SUPFAM" id="SSF143503">
    <property type="entry name" value="PUG domain-like"/>
    <property type="match status" value="1"/>
</dbReference>
<feature type="domain" description="RanBP2-type" evidence="14">
    <location>
        <begin position="298"/>
        <end position="328"/>
    </location>
</feature>
<dbReference type="InterPro" id="IPR040641">
    <property type="entry name" value="RNF31_PUB"/>
</dbReference>
<evidence type="ECO:0000259" key="15">
    <source>
        <dbReference type="PROSITE" id="PS51873"/>
    </source>
</evidence>
<dbReference type="Gene3D" id="1.20.120.1750">
    <property type="match status" value="1"/>
</dbReference>
<dbReference type="GO" id="GO:0061630">
    <property type="term" value="F:ubiquitin protein ligase activity"/>
    <property type="evidence" value="ECO:0007669"/>
    <property type="project" value="UniProtKB-EC"/>
</dbReference>
<comment type="catalytic activity">
    <reaction evidence="1">
        <text>[E2 ubiquitin-conjugating enzyme]-S-ubiquitinyl-L-cysteine + [acceptor protein]-L-lysine = [E2 ubiquitin-conjugating enzyme]-L-cysteine + [acceptor protein]-N(6)-ubiquitinyl-L-lysine.</text>
        <dbReference type="EC" id="2.3.2.31"/>
    </reaction>
</comment>
<dbReference type="InterPro" id="IPR047540">
    <property type="entry name" value="BRcat_RBR_RNF31-like"/>
</dbReference>
<evidence type="ECO:0000256" key="6">
    <source>
        <dbReference type="ARBA" id="ARBA00022737"/>
    </source>
</evidence>
<keyword evidence="17" id="KW-1185">Reference proteome</keyword>
<dbReference type="PROSITE" id="PS50119">
    <property type="entry name" value="ZF_BBOX"/>
    <property type="match status" value="1"/>
</dbReference>
<feature type="domain" description="RING-type" evidence="15">
    <location>
        <begin position="686"/>
        <end position="917"/>
    </location>
</feature>
<feature type="domain" description="UBA" evidence="12">
    <location>
        <begin position="555"/>
        <end position="606"/>
    </location>
</feature>
<evidence type="ECO:0000256" key="7">
    <source>
        <dbReference type="ARBA" id="ARBA00022771"/>
    </source>
</evidence>
<dbReference type="Gene3D" id="3.30.40.10">
    <property type="entry name" value="Zinc/RING finger domain, C3HC4 (zinc finger)"/>
    <property type="match status" value="1"/>
</dbReference>
<evidence type="ECO:0000313" key="17">
    <source>
        <dbReference type="Proteomes" id="UP000437017"/>
    </source>
</evidence>
<dbReference type="CDD" id="cd10464">
    <property type="entry name" value="PUB_RNF31"/>
    <property type="match status" value="1"/>
</dbReference>
<dbReference type="Pfam" id="PF25163">
    <property type="entry name" value="UBA_RNF31"/>
    <property type="match status" value="1"/>
</dbReference>
<reference evidence="16 17" key="1">
    <citation type="journal article" date="2019" name="PLoS ONE">
        <title>Genomic analyses reveal an absence of contemporary introgressive admixture between fin whales and blue whales, despite known hybrids.</title>
        <authorList>
            <person name="Westbury M.V."/>
            <person name="Petersen B."/>
            <person name="Lorenzen E.D."/>
        </authorList>
    </citation>
    <scope>NUCLEOTIDE SEQUENCE [LARGE SCALE GENOMIC DNA]</scope>
    <source>
        <strain evidence="16">FinWhale-01</strain>
    </source>
</reference>
<dbReference type="Proteomes" id="UP000437017">
    <property type="component" value="Unassembled WGS sequence"/>
</dbReference>
<accession>A0A643BRD3</accession>
<dbReference type="CDD" id="cd14325">
    <property type="entry name" value="UBA_RNF31"/>
    <property type="match status" value="1"/>
</dbReference>
<dbReference type="CDD" id="cd16631">
    <property type="entry name" value="mRING-HC-C4C4_RBR_HOIP"/>
    <property type="match status" value="1"/>
</dbReference>
<keyword evidence="9" id="KW-0862">Zinc</keyword>
<dbReference type="Pfam" id="PF18091">
    <property type="entry name" value="E3_UbLigase_RBR"/>
    <property type="match status" value="1"/>
</dbReference>
<evidence type="ECO:0000256" key="4">
    <source>
        <dbReference type="ARBA" id="ARBA00022679"/>
    </source>
</evidence>
<feature type="domain" description="B box-type" evidence="13">
    <location>
        <begin position="216"/>
        <end position="257"/>
    </location>
</feature>
<dbReference type="InterPro" id="IPR015940">
    <property type="entry name" value="UBA"/>
</dbReference>
<dbReference type="InterPro" id="IPR057426">
    <property type="entry name" value="RNF31_UBA_3"/>
</dbReference>
<dbReference type="AlphaFoldDB" id="A0A643BRD3"/>
<dbReference type="Pfam" id="PF22191">
    <property type="entry name" value="IBR_1"/>
    <property type="match status" value="2"/>
</dbReference>
<dbReference type="InterPro" id="IPR047539">
    <property type="entry name" value="UBA_RNF31"/>
</dbReference>
<dbReference type="CDD" id="cd20337">
    <property type="entry name" value="BRcat_RBR_HOIP"/>
    <property type="match status" value="1"/>
</dbReference>
<evidence type="ECO:0000256" key="11">
    <source>
        <dbReference type="SAM" id="MobiDB-lite"/>
    </source>
</evidence>
<feature type="region of interest" description="Disordered" evidence="11">
    <location>
        <begin position="263"/>
        <end position="289"/>
    </location>
</feature>
<dbReference type="PROSITE" id="PS51873">
    <property type="entry name" value="TRIAD"/>
    <property type="match status" value="1"/>
</dbReference>
<name>A0A643BRD3_BALPH</name>
<dbReference type="InterPro" id="IPR018997">
    <property type="entry name" value="PUB_domain"/>
</dbReference>
<dbReference type="EMBL" id="SGJD01005366">
    <property type="protein sequence ID" value="KAB0390512.1"/>
    <property type="molecule type" value="Genomic_DNA"/>
</dbReference>
<dbReference type="Gene3D" id="1.10.8.10">
    <property type="entry name" value="DNA helicase RuvA subunit, C-terminal domain"/>
    <property type="match status" value="1"/>
</dbReference>
<dbReference type="InterPro" id="IPR001876">
    <property type="entry name" value="Znf_RanBP2"/>
</dbReference>
<dbReference type="InterPro" id="IPR017907">
    <property type="entry name" value="Znf_RING_CS"/>
</dbReference>